<evidence type="ECO:0000256" key="4">
    <source>
        <dbReference type="ARBA" id="ARBA00022496"/>
    </source>
</evidence>
<comment type="similarity">
    <text evidence="2">Belongs to the bacterial solute-binding protein 8 family.</text>
</comment>
<comment type="subcellular location">
    <subcellularLocation>
        <location evidence="1">Cell envelope</location>
    </subcellularLocation>
</comment>
<dbReference type="CDD" id="cd01140">
    <property type="entry name" value="FatB"/>
    <property type="match status" value="1"/>
</dbReference>
<evidence type="ECO:0000313" key="8">
    <source>
        <dbReference type="EMBL" id="AZS24828.1"/>
    </source>
</evidence>
<dbReference type="PROSITE" id="PS50983">
    <property type="entry name" value="FE_B12_PBP"/>
    <property type="match status" value="1"/>
</dbReference>
<sequence>MFKSTLNLAVALACGSLVTLTGCEPTAAQSQVVQPLETPIVIEHNLGQTVISNRLQRVAALDMNEVDFLDQLNVPIAGMVKDFIPDFLAKYKNTPDIVDLGAIVQPNMEKIYELRPDLILMTPLHANQYEELSKLAPTIHFDIDFRNSHGHHVDIIKQHVIDLGEIFDKQELAQKKVAEIDVKVDEVRAITAERSEKALVVMHNNGAFSSFGIESRYGFVFDVLGVKPASTEVAANLHGQPISSEFINQANPDILYIIDRTAVMEGKPIIDAEHLANPLLRQTKAWKNGKVIFVDADAWYITSASITSLKIMIDDIIKGALLRFHESVCTGSFIIIT</sequence>
<gene>
    <name evidence="8" type="ORF">DYL72_06955</name>
</gene>
<protein>
    <submittedName>
        <fullName evidence="8">Siderophore ABC transporter substrate-binding protein</fullName>
    </submittedName>
</protein>
<name>A0A7U6J276_VIBAN</name>
<dbReference type="AlphaFoldDB" id="A0A7U6J276"/>
<dbReference type="Gene3D" id="3.40.50.1980">
    <property type="entry name" value="Nitrogenase molybdenum iron protein domain"/>
    <property type="match status" value="2"/>
</dbReference>
<proteinExistence type="inferred from homology"/>
<keyword evidence="5 6" id="KW-0732">Signal</keyword>
<dbReference type="Pfam" id="PF01497">
    <property type="entry name" value="Peripla_BP_2"/>
    <property type="match status" value="1"/>
</dbReference>
<evidence type="ECO:0000256" key="2">
    <source>
        <dbReference type="ARBA" id="ARBA00008814"/>
    </source>
</evidence>
<keyword evidence="4" id="KW-0408">Iron</keyword>
<dbReference type="RefSeq" id="WP_116285026.1">
    <property type="nucleotide sequence ID" value="NZ_CP034672.1"/>
</dbReference>
<dbReference type="PANTHER" id="PTHR30532">
    <property type="entry name" value="IRON III DICITRATE-BINDING PERIPLASMIC PROTEIN"/>
    <property type="match status" value="1"/>
</dbReference>
<accession>A0A7U6J276</accession>
<evidence type="ECO:0000256" key="5">
    <source>
        <dbReference type="ARBA" id="ARBA00022729"/>
    </source>
</evidence>
<dbReference type="EMBL" id="CP034672">
    <property type="protein sequence ID" value="AZS24828.1"/>
    <property type="molecule type" value="Genomic_DNA"/>
</dbReference>
<reference evidence="8 9" key="1">
    <citation type="submission" date="2018-12" db="EMBL/GenBank/DDBJ databases">
        <title>Characterization and Draft Genome of Vibrio anguillarum J360 Marine Pathogen Isolated from an Outbreak in Lumpfish (Cyclopterus lumpus).</title>
        <authorList>
            <person name="Vasquez J.I."/>
            <person name="Cao T."/>
            <person name="Chakraborty S."/>
            <person name="Gnanagobal H."/>
            <person name="Wescot J."/>
            <person name="Boyce D."/>
            <person name="Santander J."/>
        </authorList>
    </citation>
    <scope>NUCLEOTIDE SEQUENCE [LARGE SCALE GENOMIC DNA]</scope>
    <source>
        <strain evidence="8 9">J360</strain>
    </source>
</reference>
<evidence type="ECO:0000256" key="3">
    <source>
        <dbReference type="ARBA" id="ARBA00022448"/>
    </source>
</evidence>
<feature type="domain" description="Fe/B12 periplasmic-binding" evidence="7">
    <location>
        <begin position="57"/>
        <end position="324"/>
    </location>
</feature>
<keyword evidence="4" id="KW-0410">Iron transport</keyword>
<dbReference type="SUPFAM" id="SSF53807">
    <property type="entry name" value="Helical backbone' metal receptor"/>
    <property type="match status" value="1"/>
</dbReference>
<dbReference type="PANTHER" id="PTHR30532:SF28">
    <property type="entry name" value="PETROBACTIN-BINDING PROTEIN YCLQ"/>
    <property type="match status" value="1"/>
</dbReference>
<keyword evidence="4" id="KW-0406">Ion transport</keyword>
<organism evidence="8 9">
    <name type="scientific">Vibrio anguillarum</name>
    <name type="common">Listonella anguillarum</name>
    <dbReference type="NCBI Taxonomy" id="55601"/>
    <lineage>
        <taxon>Bacteria</taxon>
        <taxon>Pseudomonadati</taxon>
        <taxon>Pseudomonadota</taxon>
        <taxon>Gammaproteobacteria</taxon>
        <taxon>Vibrionales</taxon>
        <taxon>Vibrionaceae</taxon>
        <taxon>Vibrio</taxon>
    </lineage>
</organism>
<evidence type="ECO:0000259" key="7">
    <source>
        <dbReference type="PROSITE" id="PS50983"/>
    </source>
</evidence>
<feature type="signal peptide" evidence="6">
    <location>
        <begin position="1"/>
        <end position="21"/>
    </location>
</feature>
<dbReference type="PROSITE" id="PS51257">
    <property type="entry name" value="PROKAR_LIPOPROTEIN"/>
    <property type="match status" value="1"/>
</dbReference>
<dbReference type="InterPro" id="IPR051313">
    <property type="entry name" value="Bact_iron-sidero_bind"/>
</dbReference>
<dbReference type="GO" id="GO:0030288">
    <property type="term" value="C:outer membrane-bounded periplasmic space"/>
    <property type="evidence" value="ECO:0007669"/>
    <property type="project" value="TreeGrafter"/>
</dbReference>
<feature type="chain" id="PRO_5031243055" evidence="6">
    <location>
        <begin position="22"/>
        <end position="337"/>
    </location>
</feature>
<dbReference type="InterPro" id="IPR033870">
    <property type="entry name" value="FatB"/>
</dbReference>
<dbReference type="GO" id="GO:1901678">
    <property type="term" value="P:iron coordination entity transport"/>
    <property type="evidence" value="ECO:0007669"/>
    <property type="project" value="UniProtKB-ARBA"/>
</dbReference>
<dbReference type="Proteomes" id="UP000256923">
    <property type="component" value="Chromosome 1"/>
</dbReference>
<keyword evidence="3" id="KW-0813">Transport</keyword>
<dbReference type="InterPro" id="IPR002491">
    <property type="entry name" value="ABC_transptr_periplasmic_BD"/>
</dbReference>
<evidence type="ECO:0000256" key="6">
    <source>
        <dbReference type="SAM" id="SignalP"/>
    </source>
</evidence>
<evidence type="ECO:0000256" key="1">
    <source>
        <dbReference type="ARBA" id="ARBA00004196"/>
    </source>
</evidence>
<evidence type="ECO:0000313" key="9">
    <source>
        <dbReference type="Proteomes" id="UP000256923"/>
    </source>
</evidence>